<evidence type="ECO:0000313" key="2">
    <source>
        <dbReference type="Proteomes" id="UP000198756"/>
    </source>
</evidence>
<protein>
    <submittedName>
        <fullName evidence="1">Uncharacterized protein</fullName>
    </submittedName>
</protein>
<proteinExistence type="predicted"/>
<name>A0A1G5V980_9BACT</name>
<sequence>MSRPFLNDCYPCRDAITKAYANYLKQSGYQKTVMLNDIVVYSASKESDINQREDMEIDKFYDHFELIRVGFSYP</sequence>
<evidence type="ECO:0000313" key="1">
    <source>
        <dbReference type="EMBL" id="SDA42198.1"/>
    </source>
</evidence>
<keyword evidence="2" id="KW-1185">Reference proteome</keyword>
<dbReference type="AlphaFoldDB" id="A0A1G5V980"/>
<gene>
    <name evidence="1" type="ORF">SAMN03080617_00351</name>
</gene>
<reference evidence="2" key="1">
    <citation type="submission" date="2016-10" db="EMBL/GenBank/DDBJ databases">
        <authorList>
            <person name="Varghese N."/>
            <person name="Submissions S."/>
        </authorList>
    </citation>
    <scope>NUCLEOTIDE SEQUENCE [LARGE SCALE GENOMIC DNA]</scope>
    <source>
        <strain evidence="2">DSM 22703</strain>
    </source>
</reference>
<dbReference type="Proteomes" id="UP000198756">
    <property type="component" value="Unassembled WGS sequence"/>
</dbReference>
<organism evidence="1 2">
    <name type="scientific">Algoriphagus alkaliphilus</name>
    <dbReference type="NCBI Taxonomy" id="279824"/>
    <lineage>
        <taxon>Bacteria</taxon>
        <taxon>Pseudomonadati</taxon>
        <taxon>Bacteroidota</taxon>
        <taxon>Cytophagia</taxon>
        <taxon>Cytophagales</taxon>
        <taxon>Cyclobacteriaceae</taxon>
        <taxon>Algoriphagus</taxon>
    </lineage>
</organism>
<dbReference type="EMBL" id="FMXE01000003">
    <property type="protein sequence ID" value="SDA42198.1"/>
    <property type="molecule type" value="Genomic_DNA"/>
</dbReference>
<dbReference type="STRING" id="279824.SAMN03080617_00351"/>
<accession>A0A1G5V980</accession>